<feature type="domain" description="Response regulatory" evidence="4">
    <location>
        <begin position="2"/>
        <end position="117"/>
    </location>
</feature>
<dbReference type="STRING" id="69895.SAMN05192551_106207"/>
<evidence type="ECO:0000313" key="6">
    <source>
        <dbReference type="EMBL" id="SFI11498.1"/>
    </source>
</evidence>
<dbReference type="PROSITE" id="PS50930">
    <property type="entry name" value="HTH_LYTTR"/>
    <property type="match status" value="1"/>
</dbReference>
<dbReference type="Gene3D" id="3.40.50.2300">
    <property type="match status" value="1"/>
</dbReference>
<dbReference type="Proteomes" id="UP000199287">
    <property type="component" value="Unassembled WGS sequence"/>
</dbReference>
<dbReference type="InterPro" id="IPR001789">
    <property type="entry name" value="Sig_transdc_resp-reg_receiver"/>
</dbReference>
<dbReference type="EMBL" id="FOQA01000006">
    <property type="protein sequence ID" value="SFI11498.1"/>
    <property type="molecule type" value="Genomic_DNA"/>
</dbReference>
<keyword evidence="7" id="KW-1185">Reference proteome</keyword>
<dbReference type="InterPro" id="IPR046947">
    <property type="entry name" value="LytR-like"/>
</dbReference>
<accession>A0A1I3FJQ8</accession>
<sequence>MKILVVDDEMPARKQIVALLGEYGKSNFIIEEANSGEAALNKLKNEDYDVVFLDIHLQDISGLDVAEKMVNNEVDAKIVFVTAYDEYALKAFEYAAVDYLLKPIDERRFEKTLLHLMQACEKQSEAQQQNPLSAVEKLLIEHFKEEQRKKKLTLERDERLYVIDLEDILYIETEEGNTKVITTKGNFTSTLTLSEWEEKLPDPPFFRTHRSFLVNLEEVKEVLFWFNNALQLKIEEDSNRLIPVSRNNTKSFKERMNIIG</sequence>
<protein>
    <recommendedName>
        <fullName evidence="1">Stage 0 sporulation protein A homolog</fullName>
    </recommendedName>
</protein>
<dbReference type="PROSITE" id="PS50110">
    <property type="entry name" value="RESPONSE_REGULATORY"/>
    <property type="match status" value="1"/>
</dbReference>
<dbReference type="SMART" id="SM00448">
    <property type="entry name" value="REC"/>
    <property type="match status" value="1"/>
</dbReference>
<gene>
    <name evidence="6" type="ORF">SAMN05192551_106207</name>
</gene>
<feature type="domain" description="HTH LytTR-type" evidence="5">
    <location>
        <begin position="152"/>
        <end position="258"/>
    </location>
</feature>
<evidence type="ECO:0000259" key="4">
    <source>
        <dbReference type="PROSITE" id="PS50110"/>
    </source>
</evidence>
<dbReference type="AlphaFoldDB" id="A0A1I3FJQ8"/>
<dbReference type="GO" id="GO:0000156">
    <property type="term" value="F:phosphorelay response regulator activity"/>
    <property type="evidence" value="ECO:0007669"/>
    <property type="project" value="InterPro"/>
</dbReference>
<evidence type="ECO:0000256" key="3">
    <source>
        <dbReference type="PROSITE-ProRule" id="PRU00169"/>
    </source>
</evidence>
<dbReference type="GO" id="GO:0003677">
    <property type="term" value="F:DNA binding"/>
    <property type="evidence" value="ECO:0007669"/>
    <property type="project" value="InterPro"/>
</dbReference>
<proteinExistence type="predicted"/>
<dbReference type="SUPFAM" id="SSF52172">
    <property type="entry name" value="CheY-like"/>
    <property type="match status" value="1"/>
</dbReference>
<dbReference type="OrthoDB" id="9809318at2"/>
<dbReference type="InterPro" id="IPR011006">
    <property type="entry name" value="CheY-like_superfamily"/>
</dbReference>
<keyword evidence="3" id="KW-0597">Phosphoprotein</keyword>
<evidence type="ECO:0000313" key="7">
    <source>
        <dbReference type="Proteomes" id="UP000199287"/>
    </source>
</evidence>
<evidence type="ECO:0000256" key="2">
    <source>
        <dbReference type="ARBA" id="ARBA00024867"/>
    </source>
</evidence>
<dbReference type="Pfam" id="PF04397">
    <property type="entry name" value="LytTR"/>
    <property type="match status" value="1"/>
</dbReference>
<evidence type="ECO:0000256" key="1">
    <source>
        <dbReference type="ARBA" id="ARBA00018672"/>
    </source>
</evidence>
<evidence type="ECO:0000259" key="5">
    <source>
        <dbReference type="PROSITE" id="PS50930"/>
    </source>
</evidence>
<name>A0A1I3FJQ8_9FIRM</name>
<dbReference type="Gene3D" id="2.40.50.1020">
    <property type="entry name" value="LytTr DNA-binding domain"/>
    <property type="match status" value="1"/>
</dbReference>
<feature type="modified residue" description="4-aspartylphosphate" evidence="3">
    <location>
        <position position="54"/>
    </location>
</feature>
<comment type="function">
    <text evidence="2">May play the central regulatory role in sporulation. It may be an element of the effector pathway responsible for the activation of sporulation genes in response to nutritional stress. Spo0A may act in concert with spo0H (a sigma factor) to control the expression of some genes that are critical to the sporulation process.</text>
</comment>
<dbReference type="PANTHER" id="PTHR37299">
    <property type="entry name" value="TRANSCRIPTIONAL REGULATOR-RELATED"/>
    <property type="match status" value="1"/>
</dbReference>
<dbReference type="PANTHER" id="PTHR37299:SF1">
    <property type="entry name" value="STAGE 0 SPORULATION PROTEIN A HOMOLOG"/>
    <property type="match status" value="1"/>
</dbReference>
<dbReference type="SMART" id="SM00850">
    <property type="entry name" value="LytTR"/>
    <property type="match status" value="1"/>
</dbReference>
<dbReference type="RefSeq" id="WP_093372635.1">
    <property type="nucleotide sequence ID" value="NZ_FOQA01000006.1"/>
</dbReference>
<reference evidence="7" key="1">
    <citation type="submission" date="2016-10" db="EMBL/GenBank/DDBJ databases">
        <authorList>
            <person name="Varghese N."/>
            <person name="Submissions S."/>
        </authorList>
    </citation>
    <scope>NUCLEOTIDE SEQUENCE [LARGE SCALE GENOMIC DNA]</scope>
    <source>
        <strain evidence="7">Z-7934</strain>
    </source>
</reference>
<dbReference type="Pfam" id="PF00072">
    <property type="entry name" value="Response_reg"/>
    <property type="match status" value="1"/>
</dbReference>
<dbReference type="InterPro" id="IPR007492">
    <property type="entry name" value="LytTR_DNA-bd_dom"/>
</dbReference>
<organism evidence="6 7">
    <name type="scientific">Tindallia magadiensis</name>
    <dbReference type="NCBI Taxonomy" id="69895"/>
    <lineage>
        <taxon>Bacteria</taxon>
        <taxon>Bacillati</taxon>
        <taxon>Bacillota</taxon>
        <taxon>Clostridia</taxon>
        <taxon>Peptostreptococcales</taxon>
        <taxon>Tindalliaceae</taxon>
        <taxon>Tindallia</taxon>
    </lineage>
</organism>